<feature type="signal peptide" evidence="2">
    <location>
        <begin position="1"/>
        <end position="25"/>
    </location>
</feature>
<keyword evidence="1" id="KW-0812">Transmembrane</keyword>
<keyword evidence="1" id="KW-1133">Transmembrane helix</keyword>
<accession>A0A2S7RT40</accession>
<dbReference type="Proteomes" id="UP000237934">
    <property type="component" value="Unassembled WGS sequence"/>
</dbReference>
<proteinExistence type="predicted"/>
<feature type="domain" description="Tim44-like" evidence="3">
    <location>
        <begin position="107"/>
        <end position="227"/>
    </location>
</feature>
<name>A0A2S7RT40_ENTMU</name>
<sequence>MKKNYQVICLLIMAFLFFMPVQTFAVAGGHGGGSTGGGSGGGSIGGGSNSYYRRSRTTNSNSTSEDFLFVGLSLGSIFVFSLFKKKKTHNMDINDLLSRMPGTKREKKKLLSEINRIFYAIQKSWEEEAPEKVKNCYTPRLFEEHQQVLQKNKDEGVRNHTTKMAIQELSNYRQINDNSFSIRIDFSCFDYLVDRKDQRLISGNVRERLYFSQVWYFNYSEKEKIWQADFIQPIFLDG</sequence>
<evidence type="ECO:0000313" key="5">
    <source>
        <dbReference type="Proteomes" id="UP000237934"/>
    </source>
</evidence>
<evidence type="ECO:0000259" key="3">
    <source>
        <dbReference type="Pfam" id="PF04280"/>
    </source>
</evidence>
<dbReference type="AlphaFoldDB" id="A0A2S7RT40"/>
<organism evidence="4 5">
    <name type="scientific">Enterococcus mundtii</name>
    <dbReference type="NCBI Taxonomy" id="53346"/>
    <lineage>
        <taxon>Bacteria</taxon>
        <taxon>Bacillati</taxon>
        <taxon>Bacillota</taxon>
        <taxon>Bacilli</taxon>
        <taxon>Lactobacillales</taxon>
        <taxon>Enterococcaceae</taxon>
        <taxon>Enterococcus</taxon>
    </lineage>
</organism>
<keyword evidence="2" id="KW-0732">Signal</keyword>
<reference evidence="4 5" key="1">
    <citation type="journal article" date="2018" name="Pathog. Dis.">
        <title>Whole-genome sequencing based characterization of antimicrobial resistance in Enterococcus.</title>
        <authorList>
            <person name="Tyson G."/>
        </authorList>
    </citation>
    <scope>NUCLEOTIDE SEQUENCE [LARGE SCALE GENOMIC DNA]</scope>
    <source>
        <strain evidence="4 5">CVM N55263</strain>
    </source>
</reference>
<evidence type="ECO:0000313" key="4">
    <source>
        <dbReference type="EMBL" id="PQF22876.1"/>
    </source>
</evidence>
<evidence type="ECO:0000256" key="2">
    <source>
        <dbReference type="SAM" id="SignalP"/>
    </source>
</evidence>
<protein>
    <recommendedName>
        <fullName evidence="3">Tim44-like domain-containing protein</fullName>
    </recommendedName>
</protein>
<keyword evidence="1" id="KW-0472">Membrane</keyword>
<dbReference type="RefSeq" id="WP_104871884.1">
    <property type="nucleotide sequence ID" value="NZ_PUAP01000027.1"/>
</dbReference>
<dbReference type="SUPFAM" id="SSF54427">
    <property type="entry name" value="NTF2-like"/>
    <property type="match status" value="1"/>
</dbReference>
<feature type="transmembrane region" description="Helical" evidence="1">
    <location>
        <begin position="67"/>
        <end position="83"/>
    </location>
</feature>
<dbReference type="Gene3D" id="3.10.450.240">
    <property type="match status" value="1"/>
</dbReference>
<dbReference type="EMBL" id="PUAP01000027">
    <property type="protein sequence ID" value="PQF22876.1"/>
    <property type="molecule type" value="Genomic_DNA"/>
</dbReference>
<feature type="chain" id="PRO_5015759194" description="Tim44-like domain-containing protein" evidence="2">
    <location>
        <begin position="26"/>
        <end position="238"/>
    </location>
</feature>
<dbReference type="InterPro" id="IPR007379">
    <property type="entry name" value="Tim44-like_dom"/>
</dbReference>
<dbReference type="Pfam" id="PF04280">
    <property type="entry name" value="Tim44"/>
    <property type="match status" value="1"/>
</dbReference>
<gene>
    <name evidence="4" type="ORF">CUS89_09185</name>
</gene>
<comment type="caution">
    <text evidence="4">The sequence shown here is derived from an EMBL/GenBank/DDBJ whole genome shotgun (WGS) entry which is preliminary data.</text>
</comment>
<dbReference type="InterPro" id="IPR032710">
    <property type="entry name" value="NTF2-like_dom_sf"/>
</dbReference>
<evidence type="ECO:0000256" key="1">
    <source>
        <dbReference type="SAM" id="Phobius"/>
    </source>
</evidence>